<gene>
    <name evidence="1" type="ORF">GCM10023149_28330</name>
</gene>
<dbReference type="Proteomes" id="UP001500582">
    <property type="component" value="Unassembled WGS sequence"/>
</dbReference>
<comment type="caution">
    <text evidence="1">The sequence shown here is derived from an EMBL/GenBank/DDBJ whole genome shotgun (WGS) entry which is preliminary data.</text>
</comment>
<keyword evidence="2" id="KW-1185">Reference proteome</keyword>
<proteinExistence type="predicted"/>
<dbReference type="RefSeq" id="WP_345211754.1">
    <property type="nucleotide sequence ID" value="NZ_BAABFT010000006.1"/>
</dbReference>
<protein>
    <submittedName>
        <fullName evidence="1">Uncharacterized protein</fullName>
    </submittedName>
</protein>
<name>A0ABP8GK40_9SPHI</name>
<accession>A0ABP8GK40</accession>
<reference evidence="2" key="1">
    <citation type="journal article" date="2019" name="Int. J. Syst. Evol. Microbiol.">
        <title>The Global Catalogue of Microorganisms (GCM) 10K type strain sequencing project: providing services to taxonomists for standard genome sequencing and annotation.</title>
        <authorList>
            <consortium name="The Broad Institute Genomics Platform"/>
            <consortium name="The Broad Institute Genome Sequencing Center for Infectious Disease"/>
            <person name="Wu L."/>
            <person name="Ma J."/>
        </authorList>
    </citation>
    <scope>NUCLEOTIDE SEQUENCE [LARGE SCALE GENOMIC DNA]</scope>
    <source>
        <strain evidence="2">JCM 17705</strain>
    </source>
</reference>
<organism evidence="1 2">
    <name type="scientific">Mucilaginibacter gynuensis</name>
    <dbReference type="NCBI Taxonomy" id="1302236"/>
    <lineage>
        <taxon>Bacteria</taxon>
        <taxon>Pseudomonadati</taxon>
        <taxon>Bacteroidota</taxon>
        <taxon>Sphingobacteriia</taxon>
        <taxon>Sphingobacteriales</taxon>
        <taxon>Sphingobacteriaceae</taxon>
        <taxon>Mucilaginibacter</taxon>
    </lineage>
</organism>
<evidence type="ECO:0000313" key="1">
    <source>
        <dbReference type="EMBL" id="GAA4325785.1"/>
    </source>
</evidence>
<dbReference type="EMBL" id="BAABFT010000006">
    <property type="protein sequence ID" value="GAA4325785.1"/>
    <property type="molecule type" value="Genomic_DNA"/>
</dbReference>
<evidence type="ECO:0000313" key="2">
    <source>
        <dbReference type="Proteomes" id="UP001500582"/>
    </source>
</evidence>
<sequence length="90" mass="10521">MRTSLNNIKTIDDYLLGYMPTADKLLFEANIILNDDLESDIAHQRLTHETIRQYGRQKIKAEIISAQQKLAAAPQHRDFMQRIVNLFKKH</sequence>